<dbReference type="AlphaFoldDB" id="A0A1S8A5V0"/>
<dbReference type="EMBL" id="DF977451">
    <property type="protein sequence ID" value="GAW25431.1"/>
    <property type="molecule type" value="Genomic_DNA"/>
</dbReference>
<proteinExistence type="predicted"/>
<accession>A0A1S8A5V0</accession>
<keyword evidence="2" id="KW-1185">Reference proteome</keyword>
<reference evidence="1" key="1">
    <citation type="submission" date="2016-03" db="EMBL/GenBank/DDBJ databases">
        <title>Draft genome sequence of Rosellinia necatrix.</title>
        <authorList>
            <person name="Kanematsu S."/>
        </authorList>
    </citation>
    <scope>NUCLEOTIDE SEQUENCE [LARGE SCALE GENOMIC DNA]</scope>
    <source>
        <strain evidence="1">W97</strain>
    </source>
</reference>
<organism evidence="1">
    <name type="scientific">Rosellinia necatrix</name>
    <name type="common">White root-rot fungus</name>
    <dbReference type="NCBI Taxonomy" id="77044"/>
    <lineage>
        <taxon>Eukaryota</taxon>
        <taxon>Fungi</taxon>
        <taxon>Dikarya</taxon>
        <taxon>Ascomycota</taxon>
        <taxon>Pezizomycotina</taxon>
        <taxon>Sordariomycetes</taxon>
        <taxon>Xylariomycetidae</taxon>
        <taxon>Xylariales</taxon>
        <taxon>Xylariaceae</taxon>
        <taxon>Rosellinia</taxon>
    </lineage>
</organism>
<gene>
    <name evidence="1" type="ORF">SAMD00023353_0602220</name>
</gene>
<protein>
    <submittedName>
        <fullName evidence="1">Uncharacterized protein</fullName>
    </submittedName>
</protein>
<dbReference type="Proteomes" id="UP000054516">
    <property type="component" value="Unassembled WGS sequence"/>
</dbReference>
<evidence type="ECO:0000313" key="2">
    <source>
        <dbReference type="Proteomes" id="UP000054516"/>
    </source>
</evidence>
<name>A0A1S8A5V0_ROSNE</name>
<sequence>MLSPMFPPLMIENSTYHSRTHLADIDFDPMFGSTLAADKESSHCASVSCWKKALALRSVNAN</sequence>
<evidence type="ECO:0000313" key="1">
    <source>
        <dbReference type="EMBL" id="GAW25431.1"/>
    </source>
</evidence>